<comment type="caution">
    <text evidence="1">The sequence shown here is derived from an EMBL/GenBank/DDBJ whole genome shotgun (WGS) entry which is preliminary data.</text>
</comment>
<dbReference type="EMBL" id="JSUQ01000007">
    <property type="protein sequence ID" value="KHQ53370.1"/>
    <property type="molecule type" value="Genomic_DNA"/>
</dbReference>
<reference evidence="1 2" key="1">
    <citation type="submission" date="2014-10" db="EMBL/GenBank/DDBJ databases">
        <title>Genome sequence of Ponticoccus sp. strain UMTAT08 isolated from clonal culture of toxic dinoflagellate Alexandrium tamiyavanichii.</title>
        <authorList>
            <person name="Gan H.Y."/>
            <person name="Muhd D.-D."/>
            <person name="Mohd Noor M.E."/>
            <person name="Yeong Y.S."/>
            <person name="Usup G."/>
        </authorList>
    </citation>
    <scope>NUCLEOTIDE SEQUENCE [LARGE SCALE GENOMIC DNA]</scope>
    <source>
        <strain evidence="1 2">UMTAT08</strain>
    </source>
</reference>
<organism evidence="1 2">
    <name type="scientific">Mameliella alba</name>
    <dbReference type="NCBI Taxonomy" id="561184"/>
    <lineage>
        <taxon>Bacteria</taxon>
        <taxon>Pseudomonadati</taxon>
        <taxon>Pseudomonadota</taxon>
        <taxon>Alphaproteobacteria</taxon>
        <taxon>Rhodobacterales</taxon>
        <taxon>Roseobacteraceae</taxon>
        <taxon>Mameliella</taxon>
    </lineage>
</organism>
<sequence>MQTFAKEVEIQVHHPEFEVSSSVQFLDPEKLSTGRHRIEIGKFKDGCCGRAAFAIIDDGRVVEIETEACEDAKGTATEEEAALFRLAMDKLAPTEQEPQPVQTFLANLNVGMPPPIGVSGCIKICLLGYCVTCCSSPADGLSCSLTRPSGPSTGTATPLMTFRQEIEFEVYKPDFEALASNAFLDVEKLSTGRHRVPVGRMEGPCGDDTVFANIRDGQVINLEAEGCDRKGDPVPSDVLEVFALAHNTMALSAKPPEPIAAFLGDLISIDVWGCFWICGFGYCLFCCTGDVITSGTSKCWVEKRKNSLF</sequence>
<accession>A0A0B3RQG7</accession>
<gene>
    <name evidence="1" type="ORF">OA50_01899</name>
</gene>
<dbReference type="AlphaFoldDB" id="A0A0B3RQG7"/>
<keyword evidence="2" id="KW-1185">Reference proteome</keyword>
<proteinExistence type="predicted"/>
<name>A0A0B3RQG7_9RHOB</name>
<protein>
    <submittedName>
        <fullName evidence="1">Uncharacterized protein</fullName>
    </submittedName>
</protein>
<dbReference type="Proteomes" id="UP000030960">
    <property type="component" value="Unassembled WGS sequence"/>
</dbReference>
<evidence type="ECO:0000313" key="1">
    <source>
        <dbReference type="EMBL" id="KHQ53370.1"/>
    </source>
</evidence>
<evidence type="ECO:0000313" key="2">
    <source>
        <dbReference type="Proteomes" id="UP000030960"/>
    </source>
</evidence>